<dbReference type="SUPFAM" id="SSF56349">
    <property type="entry name" value="DNA breaking-rejoining enzymes"/>
    <property type="match status" value="1"/>
</dbReference>
<dbReference type="InterPro" id="IPR010998">
    <property type="entry name" value="Integrase_recombinase_N"/>
</dbReference>
<dbReference type="PROSITE" id="PS51898">
    <property type="entry name" value="TYR_RECOMBINASE"/>
    <property type="match status" value="1"/>
</dbReference>
<dbReference type="GO" id="GO:0006310">
    <property type="term" value="P:DNA recombination"/>
    <property type="evidence" value="ECO:0007669"/>
    <property type="project" value="UniProtKB-KW"/>
</dbReference>
<evidence type="ECO:0000313" key="4">
    <source>
        <dbReference type="EMBL" id="AGI70882.1"/>
    </source>
</evidence>
<dbReference type="eggNOG" id="COG0582">
    <property type="taxonomic scope" value="Bacteria"/>
</dbReference>
<keyword evidence="2" id="KW-0233">DNA recombination</keyword>
<organism evidence="4 5">
    <name type="scientific">Octadecabacter arcticus 238</name>
    <dbReference type="NCBI Taxonomy" id="391616"/>
    <lineage>
        <taxon>Bacteria</taxon>
        <taxon>Pseudomonadati</taxon>
        <taxon>Pseudomonadota</taxon>
        <taxon>Alphaproteobacteria</taxon>
        <taxon>Rhodobacterales</taxon>
        <taxon>Roseobacteraceae</taxon>
        <taxon>Octadecabacter</taxon>
    </lineage>
</organism>
<dbReference type="InterPro" id="IPR013762">
    <property type="entry name" value="Integrase-like_cat_sf"/>
</dbReference>
<feature type="domain" description="Tyr recombinase" evidence="3">
    <location>
        <begin position="77"/>
        <end position="203"/>
    </location>
</feature>
<proteinExistence type="predicted"/>
<reference evidence="4 5" key="1">
    <citation type="journal article" date="2013" name="PLoS ONE">
        <title>Poles Apart: Arctic and Antarctic Octadecabacter strains Share High Genome Plasticity and a New Type of Xanthorhodopsin.</title>
        <authorList>
            <person name="Vollmers J."/>
            <person name="Voget S."/>
            <person name="Dietrich S."/>
            <person name="Gollnow K."/>
            <person name="Smits M."/>
            <person name="Meyer K."/>
            <person name="Brinkhoff T."/>
            <person name="Simon M."/>
            <person name="Daniel R."/>
        </authorList>
    </citation>
    <scope>NUCLEOTIDE SEQUENCE [LARGE SCALE GENOMIC DNA]</scope>
    <source>
        <strain evidence="4 5">238</strain>
    </source>
</reference>
<dbReference type="EMBL" id="CP003742">
    <property type="protein sequence ID" value="AGI70882.1"/>
    <property type="molecule type" value="Genomic_DNA"/>
</dbReference>
<dbReference type="Proteomes" id="UP000004688">
    <property type="component" value="Chromosome"/>
</dbReference>
<protein>
    <recommendedName>
        <fullName evidence="3">Tyr recombinase domain-containing protein</fullName>
    </recommendedName>
</protein>
<dbReference type="AlphaFoldDB" id="M9RFC3"/>
<dbReference type="InterPro" id="IPR011010">
    <property type="entry name" value="DNA_brk_join_enz"/>
</dbReference>
<accession>M9RFC3</accession>
<evidence type="ECO:0000259" key="3">
    <source>
        <dbReference type="PROSITE" id="PS51898"/>
    </source>
</evidence>
<dbReference type="KEGG" id="oar:OA238_c06570"/>
<evidence type="ECO:0000256" key="2">
    <source>
        <dbReference type="ARBA" id="ARBA00023172"/>
    </source>
</evidence>
<name>M9RFC3_9RHOB</name>
<dbReference type="HOGENOM" id="CLU_1347772_0_0_5"/>
<dbReference type="Gene3D" id="1.10.443.10">
    <property type="entry name" value="Intergrase catalytic core"/>
    <property type="match status" value="1"/>
</dbReference>
<dbReference type="GO" id="GO:0015074">
    <property type="term" value="P:DNA integration"/>
    <property type="evidence" value="ECO:0007669"/>
    <property type="project" value="InterPro"/>
</dbReference>
<evidence type="ECO:0000256" key="1">
    <source>
        <dbReference type="ARBA" id="ARBA00023125"/>
    </source>
</evidence>
<evidence type="ECO:0000313" key="5">
    <source>
        <dbReference type="Proteomes" id="UP000004688"/>
    </source>
</evidence>
<gene>
    <name evidence="4" type="ORF">OA238_c06570</name>
</gene>
<dbReference type="GO" id="GO:0003677">
    <property type="term" value="F:DNA binding"/>
    <property type="evidence" value="ECO:0007669"/>
    <property type="project" value="UniProtKB-KW"/>
</dbReference>
<sequence length="203" mass="23408">MNRRPKIVRSIQAQEYIRKIHLYDYADWLVEQGFANNTIKGRMSRLSKVFLQAEKKGHIDHSPTVGLNLRGYGGGVEHWKPFTKPQLTQIFAQDIPSREYLLMATLITTGMRLDEAALLEWQDYKVEGDIAYFDLTRADMKIKTLGSRRKVPVVPVLRKMLRPSDGRIFDYKLNAQGKTSSASILCMEYIRNITEDPHLVNHS</sequence>
<dbReference type="InterPro" id="IPR002104">
    <property type="entry name" value="Integrase_catalytic"/>
</dbReference>
<keyword evidence="5" id="KW-1185">Reference proteome</keyword>
<dbReference type="Gene3D" id="1.10.150.130">
    <property type="match status" value="1"/>
</dbReference>
<keyword evidence="1" id="KW-0238">DNA-binding</keyword>